<evidence type="ECO:0000313" key="1">
    <source>
        <dbReference type="EMBL" id="KAI0053914.1"/>
    </source>
</evidence>
<gene>
    <name evidence="1" type="ORF">FA95DRAFT_1551691</name>
</gene>
<proteinExistence type="predicted"/>
<dbReference type="EMBL" id="MU275838">
    <property type="protein sequence ID" value="KAI0053914.1"/>
    <property type="molecule type" value="Genomic_DNA"/>
</dbReference>
<organism evidence="1 2">
    <name type="scientific">Auriscalpium vulgare</name>
    <dbReference type="NCBI Taxonomy" id="40419"/>
    <lineage>
        <taxon>Eukaryota</taxon>
        <taxon>Fungi</taxon>
        <taxon>Dikarya</taxon>
        <taxon>Basidiomycota</taxon>
        <taxon>Agaricomycotina</taxon>
        <taxon>Agaricomycetes</taxon>
        <taxon>Russulales</taxon>
        <taxon>Auriscalpiaceae</taxon>
        <taxon>Auriscalpium</taxon>
    </lineage>
</organism>
<dbReference type="Proteomes" id="UP000814033">
    <property type="component" value="Unassembled WGS sequence"/>
</dbReference>
<evidence type="ECO:0000313" key="2">
    <source>
        <dbReference type="Proteomes" id="UP000814033"/>
    </source>
</evidence>
<keyword evidence="2" id="KW-1185">Reference proteome</keyword>
<reference evidence="1" key="1">
    <citation type="submission" date="2021-02" db="EMBL/GenBank/DDBJ databases">
        <authorList>
            <consortium name="DOE Joint Genome Institute"/>
            <person name="Ahrendt S."/>
            <person name="Looney B.P."/>
            <person name="Miyauchi S."/>
            <person name="Morin E."/>
            <person name="Drula E."/>
            <person name="Courty P.E."/>
            <person name="Chicoki N."/>
            <person name="Fauchery L."/>
            <person name="Kohler A."/>
            <person name="Kuo A."/>
            <person name="Labutti K."/>
            <person name="Pangilinan J."/>
            <person name="Lipzen A."/>
            <person name="Riley R."/>
            <person name="Andreopoulos W."/>
            <person name="He G."/>
            <person name="Johnson J."/>
            <person name="Barry K.W."/>
            <person name="Grigoriev I.V."/>
            <person name="Nagy L."/>
            <person name="Hibbett D."/>
            <person name="Henrissat B."/>
            <person name="Matheny P.B."/>
            <person name="Labbe J."/>
            <person name="Martin F."/>
        </authorList>
    </citation>
    <scope>NUCLEOTIDE SEQUENCE</scope>
    <source>
        <strain evidence="1">FP105234-sp</strain>
    </source>
</reference>
<sequence>MASSPPSSEEPIVLSEENLALRRYILNRPKKLNALNTPMLESLAAHVEHWDSSDLVGVIVGTGNGRAFCAGGDVAGVVQDAASAGTRSRAIGFFKREFGLNYTLAALTKPYVAIADGMTFGGGFGLVAPAPFRIATEKSQFAMPETKIGYCPDVGASYYLSRLDGEIGTYLGLTATTLSGRAAFEHGLATHYIPSSRVPILLERLAALERPTLAQIDDAIEELHFERESSDPVAPLTGSIRLALDYAFAKESVEDILRALREYADGSRKPDSADVIQWAKDTIAVLEQRSPTSLKVSLLAIRNGRKVGLLEALKMELGIATAFCSGATPDFHEGVSTLLITKTGTPKWSPASLSDVSTSALKKAFFEPGNKAEELIIPEALKRSHPAPAHFTKFALPTEEEIGKVVMGEHSASGSGAVTLPELITKFQGLRRDKHGVAEKIQEVVARRCSFEGTELQYLRWNH</sequence>
<protein>
    <submittedName>
        <fullName evidence="1">ClpP/crotonase</fullName>
    </submittedName>
</protein>
<name>A0ACB8SBM7_9AGAM</name>
<reference evidence="1" key="2">
    <citation type="journal article" date="2022" name="New Phytol.">
        <title>Evolutionary transition to the ectomycorrhizal habit in the genomes of a hyperdiverse lineage of mushroom-forming fungi.</title>
        <authorList>
            <person name="Looney B."/>
            <person name="Miyauchi S."/>
            <person name="Morin E."/>
            <person name="Drula E."/>
            <person name="Courty P.E."/>
            <person name="Kohler A."/>
            <person name="Kuo A."/>
            <person name="LaButti K."/>
            <person name="Pangilinan J."/>
            <person name="Lipzen A."/>
            <person name="Riley R."/>
            <person name="Andreopoulos W."/>
            <person name="He G."/>
            <person name="Johnson J."/>
            <person name="Nolan M."/>
            <person name="Tritt A."/>
            <person name="Barry K.W."/>
            <person name="Grigoriev I.V."/>
            <person name="Nagy L.G."/>
            <person name="Hibbett D."/>
            <person name="Henrissat B."/>
            <person name="Matheny P.B."/>
            <person name="Labbe J."/>
            <person name="Martin F.M."/>
        </authorList>
    </citation>
    <scope>NUCLEOTIDE SEQUENCE</scope>
    <source>
        <strain evidence="1">FP105234-sp</strain>
    </source>
</reference>
<comment type="caution">
    <text evidence="1">The sequence shown here is derived from an EMBL/GenBank/DDBJ whole genome shotgun (WGS) entry which is preliminary data.</text>
</comment>
<accession>A0ACB8SBM7</accession>